<keyword evidence="1" id="KW-0812">Transmembrane</keyword>
<dbReference type="EMBL" id="JAJTJA010000002">
    <property type="protein sequence ID" value="KAH8703049.1"/>
    <property type="molecule type" value="Genomic_DNA"/>
</dbReference>
<gene>
    <name evidence="2" type="ORF">BGW36DRAFT_457409</name>
</gene>
<dbReference type="RefSeq" id="XP_046076067.1">
    <property type="nucleotide sequence ID" value="XM_046221969.1"/>
</dbReference>
<organism evidence="2 3">
    <name type="scientific">Talaromyces proteolyticus</name>
    <dbReference type="NCBI Taxonomy" id="1131652"/>
    <lineage>
        <taxon>Eukaryota</taxon>
        <taxon>Fungi</taxon>
        <taxon>Dikarya</taxon>
        <taxon>Ascomycota</taxon>
        <taxon>Pezizomycotina</taxon>
        <taxon>Eurotiomycetes</taxon>
        <taxon>Eurotiomycetidae</taxon>
        <taxon>Eurotiales</taxon>
        <taxon>Trichocomaceae</taxon>
        <taxon>Talaromyces</taxon>
        <taxon>Talaromyces sect. Bacilispori</taxon>
    </lineage>
</organism>
<comment type="caution">
    <text evidence="2">The sequence shown here is derived from an EMBL/GenBank/DDBJ whole genome shotgun (WGS) entry which is preliminary data.</text>
</comment>
<dbReference type="Proteomes" id="UP001201262">
    <property type="component" value="Unassembled WGS sequence"/>
</dbReference>
<evidence type="ECO:0000313" key="3">
    <source>
        <dbReference type="Proteomes" id="UP001201262"/>
    </source>
</evidence>
<accession>A0AAD4KYM8</accession>
<evidence type="ECO:0000313" key="2">
    <source>
        <dbReference type="EMBL" id="KAH8703049.1"/>
    </source>
</evidence>
<reference evidence="2" key="1">
    <citation type="submission" date="2021-12" db="EMBL/GenBank/DDBJ databases">
        <title>Convergent genome expansion in fungi linked to evolution of root-endophyte symbiosis.</title>
        <authorList>
            <consortium name="DOE Joint Genome Institute"/>
            <person name="Ke Y.-H."/>
            <person name="Bonito G."/>
            <person name="Liao H.-L."/>
            <person name="Looney B."/>
            <person name="Rojas-Flechas A."/>
            <person name="Nash J."/>
            <person name="Hameed K."/>
            <person name="Schadt C."/>
            <person name="Martin F."/>
            <person name="Crous P.W."/>
            <person name="Miettinen O."/>
            <person name="Magnuson J.K."/>
            <person name="Labbe J."/>
            <person name="Jacobson D."/>
            <person name="Doktycz M.J."/>
            <person name="Veneault-Fourrey C."/>
            <person name="Kuo A."/>
            <person name="Mondo S."/>
            <person name="Calhoun S."/>
            <person name="Riley R."/>
            <person name="Ohm R."/>
            <person name="LaButti K."/>
            <person name="Andreopoulos B."/>
            <person name="Pangilinan J."/>
            <person name="Nolan M."/>
            <person name="Tritt A."/>
            <person name="Clum A."/>
            <person name="Lipzen A."/>
            <person name="Daum C."/>
            <person name="Barry K."/>
            <person name="Grigoriev I.V."/>
            <person name="Vilgalys R."/>
        </authorList>
    </citation>
    <scope>NUCLEOTIDE SEQUENCE</scope>
    <source>
        <strain evidence="2">PMI_201</strain>
    </source>
</reference>
<keyword evidence="3" id="KW-1185">Reference proteome</keyword>
<proteinExistence type="predicted"/>
<dbReference type="GeneID" id="70252256"/>
<sequence>MTAMNWRVEGFGVDVPHAYDSERGLRVQNRRGRISSSCMALLLLVCIFAATFFGAVVLLWTTGMNHNGRSAWIWASTVPDILARGT</sequence>
<keyword evidence="1" id="KW-0472">Membrane</keyword>
<feature type="transmembrane region" description="Helical" evidence="1">
    <location>
        <begin position="38"/>
        <end position="60"/>
    </location>
</feature>
<keyword evidence="1" id="KW-1133">Transmembrane helix</keyword>
<name>A0AAD4KYM8_9EURO</name>
<dbReference type="AlphaFoldDB" id="A0AAD4KYM8"/>
<protein>
    <submittedName>
        <fullName evidence="2">Uncharacterized protein</fullName>
    </submittedName>
</protein>
<evidence type="ECO:0000256" key="1">
    <source>
        <dbReference type="SAM" id="Phobius"/>
    </source>
</evidence>